<evidence type="ECO:0000313" key="3">
    <source>
        <dbReference type="EMBL" id="KAA8491086.1"/>
    </source>
</evidence>
<feature type="compositionally biased region" description="Polar residues" evidence="1">
    <location>
        <begin position="90"/>
        <end position="106"/>
    </location>
</feature>
<evidence type="ECO:0000313" key="4">
    <source>
        <dbReference type="Proteomes" id="UP000324585"/>
    </source>
</evidence>
<accession>A0A5J4YI04</accession>
<name>A0A5J4YI04_PORPP</name>
<dbReference type="AlphaFoldDB" id="A0A5J4YI04"/>
<organism evidence="3 4">
    <name type="scientific">Porphyridium purpureum</name>
    <name type="common">Red alga</name>
    <name type="synonym">Porphyridium cruentum</name>
    <dbReference type="NCBI Taxonomy" id="35688"/>
    <lineage>
        <taxon>Eukaryota</taxon>
        <taxon>Rhodophyta</taxon>
        <taxon>Bangiophyceae</taxon>
        <taxon>Porphyridiales</taxon>
        <taxon>Porphyridiaceae</taxon>
        <taxon>Porphyridium</taxon>
    </lineage>
</organism>
<dbReference type="InterPro" id="IPR000467">
    <property type="entry name" value="G_patch_dom"/>
</dbReference>
<feature type="compositionally biased region" description="Basic and acidic residues" evidence="1">
    <location>
        <begin position="59"/>
        <end position="86"/>
    </location>
</feature>
<feature type="compositionally biased region" description="Basic and acidic residues" evidence="1">
    <location>
        <begin position="8"/>
        <end position="21"/>
    </location>
</feature>
<feature type="region of interest" description="Disordered" evidence="1">
    <location>
        <begin position="49"/>
        <end position="166"/>
    </location>
</feature>
<gene>
    <name evidence="3" type="ORF">FVE85_4503</name>
</gene>
<dbReference type="EMBL" id="VRMN01000016">
    <property type="protein sequence ID" value="KAA8491086.1"/>
    <property type="molecule type" value="Genomic_DNA"/>
</dbReference>
<feature type="domain" description="G-patch" evidence="2">
    <location>
        <begin position="353"/>
        <end position="395"/>
    </location>
</feature>
<comment type="caution">
    <text evidence="3">The sequence shown here is derived from an EMBL/GenBank/DDBJ whole genome shotgun (WGS) entry which is preliminary data.</text>
</comment>
<feature type="region of interest" description="Disordered" evidence="1">
    <location>
        <begin position="313"/>
        <end position="332"/>
    </location>
</feature>
<reference evidence="4" key="1">
    <citation type="journal article" date="2019" name="Nat. Commun.">
        <title>Expansion of phycobilisome linker gene families in mesophilic red algae.</title>
        <authorList>
            <person name="Lee J."/>
            <person name="Kim D."/>
            <person name="Bhattacharya D."/>
            <person name="Yoon H.S."/>
        </authorList>
    </citation>
    <scope>NUCLEOTIDE SEQUENCE [LARGE SCALE GENOMIC DNA]</scope>
    <source>
        <strain evidence="4">CCMP 1328</strain>
    </source>
</reference>
<dbReference type="Pfam" id="PF01585">
    <property type="entry name" value="G-patch"/>
    <property type="match status" value="1"/>
</dbReference>
<dbReference type="Proteomes" id="UP000324585">
    <property type="component" value="Unassembled WGS sequence"/>
</dbReference>
<sequence>MGAHGQRKQVDARQPKRRMDLDIGLAGEDDDGFVSSGTDAQLFDYVQDWGPELGACDDTSARTRRERTDRGHGHVDEKGGDKDNAHVRQKQNGKMPQRVRQSQLRQAQGAASDAPPARCQGVRNQADANAMEHDQEHPGSRAGLRLTDESDGNPEPVARPATKTAQPVARLPPDVLAVLAELVQFARDKHARNFVTEMMGHLARKTVWYAALQMALKPSTNEVPHESHPNETVRCVTVQKYEGYSRKVKHGSVLLPDRESLACIILRVFEESGRVCYAQPAWAVGDGCRGSGVRMRISEARRAASEVKARRMAEAARAEENGTVPEDDDGAGARRITSIVNGMCVVHEKPVEESSPGYKMLLAMGWAAGTGLGANAEGEISMPVLRYRVGRQGLG</sequence>
<evidence type="ECO:0000259" key="2">
    <source>
        <dbReference type="PROSITE" id="PS50174"/>
    </source>
</evidence>
<feature type="compositionally biased region" description="Basic and acidic residues" evidence="1">
    <location>
        <begin position="130"/>
        <end position="139"/>
    </location>
</feature>
<protein>
    <recommendedName>
        <fullName evidence="2">G-patch domain-containing protein</fullName>
    </recommendedName>
</protein>
<proteinExistence type="predicted"/>
<keyword evidence="4" id="KW-1185">Reference proteome</keyword>
<dbReference type="GO" id="GO:0003676">
    <property type="term" value="F:nucleic acid binding"/>
    <property type="evidence" value="ECO:0007669"/>
    <property type="project" value="InterPro"/>
</dbReference>
<dbReference type="PROSITE" id="PS50174">
    <property type="entry name" value="G_PATCH"/>
    <property type="match status" value="1"/>
</dbReference>
<feature type="region of interest" description="Disordered" evidence="1">
    <location>
        <begin position="1"/>
        <end position="36"/>
    </location>
</feature>
<dbReference type="OrthoDB" id="21470at2759"/>
<evidence type="ECO:0000256" key="1">
    <source>
        <dbReference type="SAM" id="MobiDB-lite"/>
    </source>
</evidence>